<dbReference type="Proteomes" id="UP000184782">
    <property type="component" value="Unassembled WGS sequence"/>
</dbReference>
<feature type="domain" description="Glycosyltransferase 2-like" evidence="1">
    <location>
        <begin position="8"/>
        <end position="171"/>
    </location>
</feature>
<dbReference type="EMBL" id="FSRQ01000003">
    <property type="protein sequence ID" value="SIO28650.1"/>
    <property type="molecule type" value="Genomic_DNA"/>
</dbReference>
<dbReference type="Pfam" id="PF00535">
    <property type="entry name" value="Glycos_transf_2"/>
    <property type="match status" value="1"/>
</dbReference>
<dbReference type="SUPFAM" id="SSF53448">
    <property type="entry name" value="Nucleotide-diphospho-sugar transferases"/>
    <property type="match status" value="1"/>
</dbReference>
<sequence length="285" mass="33786">MRKDKIAILLSTYNGEKYVEEQINSIINQDYNDWKLYIRDDGSNDSTTEIIRKYCEKYDNIVFLEGAENVGAALSFMDLLSKVNSEYYMFCDQDDIWLKNKVSSLYNVFLQNENAQNNLLMVFSDATVVDQDLNEIDRSLWNYNKLPPYLILKKSKYISIFNCAPGCTMMFNHQLKIKLNDYDTNILMHDWYAIIKALQYGTIKYIDTSLMLYRQHSNNVLGANRISFKDRIIKIFLTKKSIQSQMNVFKFVTKYTEISFFKFYILKFKFNILRFFNNSSNKTNF</sequence>
<protein>
    <submittedName>
        <fullName evidence="2">Rhamnosyltransferase</fullName>
    </submittedName>
</protein>
<proteinExistence type="predicted"/>
<dbReference type="InterPro" id="IPR001173">
    <property type="entry name" value="Glyco_trans_2-like"/>
</dbReference>
<evidence type="ECO:0000313" key="3">
    <source>
        <dbReference type="Proteomes" id="UP000184782"/>
    </source>
</evidence>
<evidence type="ECO:0000313" key="2">
    <source>
        <dbReference type="EMBL" id="SIO28650.1"/>
    </source>
</evidence>
<evidence type="ECO:0000259" key="1">
    <source>
        <dbReference type="Pfam" id="PF00535"/>
    </source>
</evidence>
<dbReference type="Gene3D" id="3.90.550.10">
    <property type="entry name" value="Spore Coat Polysaccharide Biosynthesis Protein SpsA, Chain A"/>
    <property type="match status" value="1"/>
</dbReference>
<name>A0A1N6I9H0_9FLAO</name>
<dbReference type="CDD" id="cd04196">
    <property type="entry name" value="GT_2_like_d"/>
    <property type="match status" value="1"/>
</dbReference>
<dbReference type="PANTHER" id="PTHR43685:SF11">
    <property type="entry name" value="GLYCOSYLTRANSFERASE TAGX-RELATED"/>
    <property type="match status" value="1"/>
</dbReference>
<accession>A0A1N6I9H0</accession>
<dbReference type="AlphaFoldDB" id="A0A1N6I9H0"/>
<gene>
    <name evidence="2" type="ORF">SAMN05421769_3179</name>
</gene>
<dbReference type="STRING" id="59733.SAMN05421769_3179"/>
<organism evidence="2 3">
    <name type="scientific">Chryseobacterium scophthalmum</name>
    <dbReference type="NCBI Taxonomy" id="59733"/>
    <lineage>
        <taxon>Bacteria</taxon>
        <taxon>Pseudomonadati</taxon>
        <taxon>Bacteroidota</taxon>
        <taxon>Flavobacteriia</taxon>
        <taxon>Flavobacteriales</taxon>
        <taxon>Weeksellaceae</taxon>
        <taxon>Chryseobacterium group</taxon>
        <taxon>Chryseobacterium</taxon>
    </lineage>
</organism>
<dbReference type="InterPro" id="IPR029044">
    <property type="entry name" value="Nucleotide-diphossugar_trans"/>
</dbReference>
<keyword evidence="3" id="KW-1185">Reference proteome</keyword>
<reference evidence="3" key="1">
    <citation type="submission" date="2016-12" db="EMBL/GenBank/DDBJ databases">
        <authorList>
            <person name="Varghese N."/>
            <person name="Submissions S."/>
        </authorList>
    </citation>
    <scope>NUCLEOTIDE SEQUENCE [LARGE SCALE GENOMIC DNA]</scope>
    <source>
        <strain evidence="3">DSM 16779</strain>
    </source>
</reference>
<dbReference type="OrthoDB" id="9802649at2"/>
<dbReference type="RefSeq" id="WP_074231426.1">
    <property type="nucleotide sequence ID" value="NZ_FSRQ01000003.1"/>
</dbReference>
<dbReference type="GO" id="GO:0016740">
    <property type="term" value="F:transferase activity"/>
    <property type="evidence" value="ECO:0007669"/>
    <property type="project" value="UniProtKB-KW"/>
</dbReference>
<dbReference type="PANTHER" id="PTHR43685">
    <property type="entry name" value="GLYCOSYLTRANSFERASE"/>
    <property type="match status" value="1"/>
</dbReference>
<keyword evidence="2" id="KW-0808">Transferase</keyword>
<dbReference type="InterPro" id="IPR050834">
    <property type="entry name" value="Glycosyltransf_2"/>
</dbReference>